<comment type="caution">
    <text evidence="2">The sequence shown here is derived from an EMBL/GenBank/DDBJ whole genome shotgun (WGS) entry which is preliminary data.</text>
</comment>
<feature type="chain" id="PRO_5032346103" description="Cellulase" evidence="1">
    <location>
        <begin position="20"/>
        <end position="297"/>
    </location>
</feature>
<evidence type="ECO:0000256" key="1">
    <source>
        <dbReference type="SAM" id="SignalP"/>
    </source>
</evidence>
<dbReference type="InterPro" id="IPR036908">
    <property type="entry name" value="RlpA-like_sf"/>
</dbReference>
<dbReference type="CDD" id="cd22278">
    <property type="entry name" value="DPBB_GH45_endoglucanase"/>
    <property type="match status" value="1"/>
</dbReference>
<accession>A0A813FZ03</accession>
<keyword evidence="1" id="KW-0732">Signal</keyword>
<dbReference type="OrthoDB" id="6038816at2759"/>
<dbReference type="Proteomes" id="UP000654075">
    <property type="component" value="Unassembled WGS sequence"/>
</dbReference>
<keyword evidence="3" id="KW-1185">Reference proteome</keyword>
<proteinExistence type="predicted"/>
<evidence type="ECO:0000313" key="2">
    <source>
        <dbReference type="EMBL" id="CAE8615829.1"/>
    </source>
</evidence>
<name>A0A813FZ03_POLGL</name>
<gene>
    <name evidence="2" type="ORF">PGLA1383_LOCUS33538</name>
</gene>
<feature type="signal peptide" evidence="1">
    <location>
        <begin position="1"/>
        <end position="19"/>
    </location>
</feature>
<dbReference type="EMBL" id="CAJNNV010025721">
    <property type="protein sequence ID" value="CAE8615829.1"/>
    <property type="molecule type" value="Genomic_DNA"/>
</dbReference>
<protein>
    <recommendedName>
        <fullName evidence="4">Cellulase</fullName>
    </recommendedName>
</protein>
<reference evidence="2" key="1">
    <citation type="submission" date="2021-02" db="EMBL/GenBank/DDBJ databases">
        <authorList>
            <person name="Dougan E. K."/>
            <person name="Rhodes N."/>
            <person name="Thang M."/>
            <person name="Chan C."/>
        </authorList>
    </citation>
    <scope>NUCLEOTIDE SEQUENCE</scope>
</reference>
<evidence type="ECO:0000313" key="3">
    <source>
        <dbReference type="Proteomes" id="UP000654075"/>
    </source>
</evidence>
<dbReference type="SUPFAM" id="SSF50685">
    <property type="entry name" value="Barwin-like endoglucanases"/>
    <property type="match status" value="1"/>
</dbReference>
<sequence>MAIISALALLGFCVSFVAAQDFMLRASNPQELAMLGFFVASLAAQDLALEAPRPPEARSNLRRTASAPDLRRPRDFWRHDKKALLQVQSNKSVSNDSSCSSHRTPVSSKCTGCPPMYKGKPCASTTWYEDTTKGSCGCGDKEHVDDDFWTLTQFTAAINCVNLDEEDPAQSWCPLNCGHCYEICSTGGATTTQGVPTPEGVCKVFKVTNRCGDGWDVNQPDWCSQRVSWKECSGQPGSCDDLGSTNRFGYPAHFDLQDFHRQITTGLGWDNSEVTFERVSCDRWTGPSNATCAGCQG</sequence>
<evidence type="ECO:0008006" key="4">
    <source>
        <dbReference type="Google" id="ProtNLM"/>
    </source>
</evidence>
<organism evidence="2 3">
    <name type="scientific">Polarella glacialis</name>
    <name type="common">Dinoflagellate</name>
    <dbReference type="NCBI Taxonomy" id="89957"/>
    <lineage>
        <taxon>Eukaryota</taxon>
        <taxon>Sar</taxon>
        <taxon>Alveolata</taxon>
        <taxon>Dinophyceae</taxon>
        <taxon>Suessiales</taxon>
        <taxon>Suessiaceae</taxon>
        <taxon>Polarella</taxon>
    </lineage>
</organism>
<dbReference type="Gene3D" id="2.40.40.10">
    <property type="entry name" value="RlpA-like domain"/>
    <property type="match status" value="1"/>
</dbReference>
<dbReference type="AlphaFoldDB" id="A0A813FZ03"/>